<dbReference type="Proteomes" id="UP000317036">
    <property type="component" value="Unassembled WGS sequence"/>
</dbReference>
<name>A0A559K9Q2_9BACL</name>
<keyword evidence="4" id="KW-0472">Membrane</keyword>
<reference evidence="6 7" key="1">
    <citation type="submission" date="2019-07" db="EMBL/GenBank/DDBJ databases">
        <authorList>
            <person name="Kim J."/>
        </authorList>
    </citation>
    <scope>NUCLEOTIDE SEQUENCE [LARGE SCALE GENOMIC DNA]</scope>
    <source>
        <strain evidence="6 7">JC52</strain>
    </source>
</reference>
<dbReference type="GO" id="GO:0043565">
    <property type="term" value="F:sequence-specific DNA binding"/>
    <property type="evidence" value="ECO:0007669"/>
    <property type="project" value="InterPro"/>
</dbReference>
<keyword evidence="1" id="KW-0805">Transcription regulation</keyword>
<keyword evidence="4" id="KW-1133">Transmembrane helix</keyword>
<dbReference type="SUPFAM" id="SSF46689">
    <property type="entry name" value="Homeodomain-like"/>
    <property type="match status" value="1"/>
</dbReference>
<dbReference type="InterPro" id="IPR041522">
    <property type="entry name" value="CdaR_GGDEF"/>
</dbReference>
<dbReference type="InterPro" id="IPR018060">
    <property type="entry name" value="HTH_AraC"/>
</dbReference>
<dbReference type="OrthoDB" id="9788446at2"/>
<keyword evidence="3" id="KW-0804">Transcription</keyword>
<evidence type="ECO:0000256" key="4">
    <source>
        <dbReference type="SAM" id="Phobius"/>
    </source>
</evidence>
<dbReference type="InterPro" id="IPR009057">
    <property type="entry name" value="Homeodomain-like_sf"/>
</dbReference>
<evidence type="ECO:0000256" key="1">
    <source>
        <dbReference type="ARBA" id="ARBA00023015"/>
    </source>
</evidence>
<dbReference type="Gene3D" id="1.10.10.60">
    <property type="entry name" value="Homeodomain-like"/>
    <property type="match status" value="2"/>
</dbReference>
<evidence type="ECO:0000259" key="5">
    <source>
        <dbReference type="PROSITE" id="PS01124"/>
    </source>
</evidence>
<accession>A0A559K9Q2</accession>
<evidence type="ECO:0000313" key="6">
    <source>
        <dbReference type="EMBL" id="TVY08860.1"/>
    </source>
</evidence>
<keyword evidence="7" id="KW-1185">Reference proteome</keyword>
<proteinExistence type="predicted"/>
<keyword evidence="4" id="KW-0812">Transmembrane</keyword>
<dbReference type="RefSeq" id="WP_144848632.1">
    <property type="nucleotide sequence ID" value="NZ_VNJI01000019.1"/>
</dbReference>
<dbReference type="EMBL" id="VNJI01000019">
    <property type="protein sequence ID" value="TVY08860.1"/>
    <property type="molecule type" value="Genomic_DNA"/>
</dbReference>
<gene>
    <name evidence="6" type="ORF">FPZ49_16430</name>
</gene>
<feature type="domain" description="HTH araC/xylS-type" evidence="5">
    <location>
        <begin position="611"/>
        <end position="709"/>
    </location>
</feature>
<sequence length="712" mass="81847">MKLFPKSSDLWLKSLILTLYFILLVTFISILSVFVKTRIEMYEAQLSSFRKAHEMTASLSFILEEHINSVYRQMLLENVLNAWLQKKDYTVLDIYDLSQIQKSMINIVNSDPELVSMYLYNKNNGTVLSTNYMFTSIDSFPEKELFNQQQPDDKGHWMNERFENVGGTSHSVITFIAPLNNNTGYVAINVNRAKLFQNIVPGESVALTDNSGSILAYTGATLGKDSPLSPVTLLQLHETDSRPISISEHFALVSSNAHGKWEIISLMPHTQLVQLRLPHALLLLLLLMLIVANVYVICRFFSKNYVKPMKEYKTNLDQNLDDLQHNFILNILTGKIKASDIRYRTKQLGIQLQSQFLVIVFHIDDYYNHLLRLENEDRFNTNKTIYNAIKWYFSTKCSSYTVKAELEKIAILVAVKEDADTRQQLADLDKMIRYIQKEILDTTGLTVCAGISDIADRLENAHMYYSQAFKAINSKLIYGKHSVIYYKDVAVHSAHEYHYPAVDMNKINTSIRGGDLAEVQKLLDEFCDNLIQSGSVSIEMINAMLANTLFSVVKYALELRYSLDDIFHQDIFIPLFSYEVISDKKDYVVGICQTFIQYKKEASRSSNKTLKLVLDYINKNYDKRISLTTVSEEFNINASYVSLLIKNELGLGFVEYVNELRVKKSAAMLCDQRIPIREVSEACGYDTVHSFIRNFKKVHIVTPSEYRNRMNH</sequence>
<protein>
    <submittedName>
        <fullName evidence="6">Helix-turn-helix transcriptional regulator</fullName>
    </submittedName>
</protein>
<evidence type="ECO:0000256" key="3">
    <source>
        <dbReference type="ARBA" id="ARBA00023163"/>
    </source>
</evidence>
<comment type="caution">
    <text evidence="6">The sequence shown here is derived from an EMBL/GenBank/DDBJ whole genome shotgun (WGS) entry which is preliminary data.</text>
</comment>
<dbReference type="AlphaFoldDB" id="A0A559K9Q2"/>
<dbReference type="Pfam" id="PF17853">
    <property type="entry name" value="GGDEF_2"/>
    <property type="match status" value="1"/>
</dbReference>
<feature type="transmembrane region" description="Helical" evidence="4">
    <location>
        <begin position="280"/>
        <end position="302"/>
    </location>
</feature>
<feature type="transmembrane region" description="Helical" evidence="4">
    <location>
        <begin position="15"/>
        <end position="35"/>
    </location>
</feature>
<dbReference type="PANTHER" id="PTHR43280:SF2">
    <property type="entry name" value="HTH-TYPE TRANSCRIPTIONAL REGULATOR EXSA"/>
    <property type="match status" value="1"/>
</dbReference>
<dbReference type="PANTHER" id="PTHR43280">
    <property type="entry name" value="ARAC-FAMILY TRANSCRIPTIONAL REGULATOR"/>
    <property type="match status" value="1"/>
</dbReference>
<evidence type="ECO:0000313" key="7">
    <source>
        <dbReference type="Proteomes" id="UP000317036"/>
    </source>
</evidence>
<dbReference type="SMART" id="SM00342">
    <property type="entry name" value="HTH_ARAC"/>
    <property type="match status" value="1"/>
</dbReference>
<organism evidence="6 7">
    <name type="scientific">Paenibacillus cremeus</name>
    <dbReference type="NCBI Taxonomy" id="2163881"/>
    <lineage>
        <taxon>Bacteria</taxon>
        <taxon>Bacillati</taxon>
        <taxon>Bacillota</taxon>
        <taxon>Bacilli</taxon>
        <taxon>Bacillales</taxon>
        <taxon>Paenibacillaceae</taxon>
        <taxon>Paenibacillus</taxon>
    </lineage>
</organism>
<keyword evidence="2" id="KW-0238">DNA-binding</keyword>
<dbReference type="GO" id="GO:0003700">
    <property type="term" value="F:DNA-binding transcription factor activity"/>
    <property type="evidence" value="ECO:0007669"/>
    <property type="project" value="InterPro"/>
</dbReference>
<dbReference type="PROSITE" id="PS01124">
    <property type="entry name" value="HTH_ARAC_FAMILY_2"/>
    <property type="match status" value="1"/>
</dbReference>
<evidence type="ECO:0000256" key="2">
    <source>
        <dbReference type="ARBA" id="ARBA00023125"/>
    </source>
</evidence>
<dbReference type="Pfam" id="PF12833">
    <property type="entry name" value="HTH_18"/>
    <property type="match status" value="1"/>
</dbReference>